<evidence type="ECO:0000313" key="3">
    <source>
        <dbReference type="Proteomes" id="UP000282957"/>
    </source>
</evidence>
<reference evidence="2 3" key="1">
    <citation type="submission" date="2019-01" db="EMBL/GenBank/DDBJ databases">
        <authorList>
            <person name="Chen W.-M."/>
        </authorList>
    </citation>
    <scope>NUCLEOTIDE SEQUENCE [LARGE SCALE GENOMIC DNA]</scope>
    <source>
        <strain evidence="2 3">CCP-6</strain>
    </source>
</reference>
<dbReference type="InterPro" id="IPR000073">
    <property type="entry name" value="AB_hydrolase_1"/>
</dbReference>
<accession>A0A437MLN8</accession>
<name>A0A437MLN8_9PROT</name>
<dbReference type="PANTHER" id="PTHR43194:SF2">
    <property type="entry name" value="PEROXISOMAL MEMBRANE PROTEIN LPX1"/>
    <property type="match status" value="1"/>
</dbReference>
<proteinExistence type="predicted"/>
<dbReference type="EMBL" id="SACL01000001">
    <property type="protein sequence ID" value="RVT98574.1"/>
    <property type="molecule type" value="Genomic_DNA"/>
</dbReference>
<dbReference type="Proteomes" id="UP000282957">
    <property type="component" value="Unassembled WGS sequence"/>
</dbReference>
<feature type="domain" description="AB hydrolase-1" evidence="1">
    <location>
        <begin position="35"/>
        <end position="273"/>
    </location>
</feature>
<evidence type="ECO:0000313" key="2">
    <source>
        <dbReference type="EMBL" id="RVT98574.1"/>
    </source>
</evidence>
<dbReference type="Gene3D" id="3.40.50.1820">
    <property type="entry name" value="alpha/beta hydrolase"/>
    <property type="match status" value="1"/>
</dbReference>
<keyword evidence="3" id="KW-1185">Reference proteome</keyword>
<dbReference type="OrthoDB" id="9791366at2"/>
<dbReference type="InterPro" id="IPR029058">
    <property type="entry name" value="AB_hydrolase_fold"/>
</dbReference>
<gene>
    <name evidence="2" type="ORF">EOD42_00185</name>
</gene>
<dbReference type="RefSeq" id="WP_127785046.1">
    <property type="nucleotide sequence ID" value="NZ_SACL01000001.1"/>
</dbReference>
<protein>
    <submittedName>
        <fullName evidence="2">Alpha/beta hydrolase</fullName>
    </submittedName>
</protein>
<evidence type="ECO:0000259" key="1">
    <source>
        <dbReference type="Pfam" id="PF12697"/>
    </source>
</evidence>
<dbReference type="AlphaFoldDB" id="A0A437MLN8"/>
<dbReference type="PANTHER" id="PTHR43194">
    <property type="entry name" value="HYDROLASE ALPHA/BETA FOLD FAMILY"/>
    <property type="match status" value="1"/>
</dbReference>
<comment type="caution">
    <text evidence="2">The sequence shown here is derived from an EMBL/GenBank/DDBJ whole genome shotgun (WGS) entry which is preliminary data.</text>
</comment>
<keyword evidence="2" id="KW-0378">Hydrolase</keyword>
<dbReference type="SUPFAM" id="SSF53474">
    <property type="entry name" value="alpha/beta-Hydrolases"/>
    <property type="match status" value="1"/>
</dbReference>
<dbReference type="GO" id="GO:0016787">
    <property type="term" value="F:hydrolase activity"/>
    <property type="evidence" value="ECO:0007669"/>
    <property type="project" value="UniProtKB-KW"/>
</dbReference>
<sequence length="287" mass="30670">MASLSPSIGGFLSPFEGGGVMVRWHEWGPADGRPVVCVHGLTRNGRDFDVLAAALAAQGRRVICLDVPGRGISAWLPLGSQYIVPVYVGLIAPLLAQLGEYDWVGTSMGGLIGMGLSGIPNGALGAGPRRMVLNDIGPFVPVASLERIRDYLSQPQAEYGSVEQVDAYLRRVHAPFGPLTDAEWRHLATHSAHRTPTGGWRLHYDPRIVEPMGAGPLADVDLWALWPWVAARPTLVVRGESSDLLLAPDAQKMAGSANVTLATIPGCGHAPALMEANQVQLILDFLR</sequence>
<organism evidence="2 3">
    <name type="scientific">Rhodovarius crocodyli</name>
    <dbReference type="NCBI Taxonomy" id="1979269"/>
    <lineage>
        <taxon>Bacteria</taxon>
        <taxon>Pseudomonadati</taxon>
        <taxon>Pseudomonadota</taxon>
        <taxon>Alphaproteobacteria</taxon>
        <taxon>Acetobacterales</taxon>
        <taxon>Roseomonadaceae</taxon>
        <taxon>Rhodovarius</taxon>
    </lineage>
</organism>
<dbReference type="PRINTS" id="PR00111">
    <property type="entry name" value="ABHYDROLASE"/>
</dbReference>
<dbReference type="Pfam" id="PF12697">
    <property type="entry name" value="Abhydrolase_6"/>
    <property type="match status" value="1"/>
</dbReference>
<dbReference type="InterPro" id="IPR050228">
    <property type="entry name" value="Carboxylesterase_BioH"/>
</dbReference>